<protein>
    <submittedName>
        <fullName evidence="1">Uncharacterized protein</fullName>
    </submittedName>
</protein>
<evidence type="ECO:0000313" key="1">
    <source>
        <dbReference type="EMBL" id="TMU50762.1"/>
    </source>
</evidence>
<dbReference type="NCBIfam" id="NF041200">
    <property type="entry name" value="mob_BfmA_Nterm"/>
    <property type="match status" value="1"/>
</dbReference>
<accession>A0ABY2WHN5</accession>
<dbReference type="RefSeq" id="WP_138839081.1">
    <property type="nucleotide sequence ID" value="NZ_VCNI01000004.1"/>
</dbReference>
<proteinExistence type="predicted"/>
<sequence length="106" mass="12134">MKYHKDFFEWHGFLPSERLEKSIGQEIIKNRKSTDAVSAIISAIERNQTLPTTGIMQALFNQESDNDVDKDDFLKGIIEENLPKPDPVFEGEVMIPRIKNVSKNIS</sequence>
<comment type="caution">
    <text evidence="1">The sequence shown here is derived from an EMBL/GenBank/DDBJ whole genome shotgun (WGS) entry which is preliminary data.</text>
</comment>
<dbReference type="InterPro" id="IPR048012">
    <property type="entry name" value="BfmA-like_N"/>
</dbReference>
<evidence type="ECO:0000313" key="2">
    <source>
        <dbReference type="Proteomes" id="UP000751614"/>
    </source>
</evidence>
<keyword evidence="2" id="KW-1185">Reference proteome</keyword>
<reference evidence="1 2" key="1">
    <citation type="submission" date="2019-05" db="EMBL/GenBank/DDBJ databases">
        <title>Flagellimonas sp. AsT0115, sp. nov., isolated from a marine red algae, Asparagopsis taxiformis.</title>
        <authorList>
            <person name="Kim J."/>
            <person name="Jeong S.E."/>
            <person name="Jeon C.O."/>
        </authorList>
    </citation>
    <scope>NUCLEOTIDE SEQUENCE [LARGE SCALE GENOMIC DNA]</scope>
    <source>
        <strain evidence="1 2">AsT0115</strain>
    </source>
</reference>
<dbReference type="EMBL" id="VCNI01000004">
    <property type="protein sequence ID" value="TMU50762.1"/>
    <property type="molecule type" value="Genomic_DNA"/>
</dbReference>
<gene>
    <name evidence="1" type="ORF">FGG15_18365</name>
</gene>
<organism evidence="1 2">
    <name type="scientific">Flagellimonas algicola</name>
    <dbReference type="NCBI Taxonomy" id="2583815"/>
    <lineage>
        <taxon>Bacteria</taxon>
        <taxon>Pseudomonadati</taxon>
        <taxon>Bacteroidota</taxon>
        <taxon>Flavobacteriia</taxon>
        <taxon>Flavobacteriales</taxon>
        <taxon>Flavobacteriaceae</taxon>
        <taxon>Flagellimonas</taxon>
    </lineage>
</organism>
<name>A0ABY2WHN5_9FLAO</name>
<dbReference type="Proteomes" id="UP000751614">
    <property type="component" value="Unassembled WGS sequence"/>
</dbReference>